<dbReference type="Pfam" id="PF06170">
    <property type="entry name" value="DUF983"/>
    <property type="match status" value="1"/>
</dbReference>
<evidence type="ECO:0008006" key="4">
    <source>
        <dbReference type="Google" id="ProtNLM"/>
    </source>
</evidence>
<dbReference type="eggNOG" id="COG5349">
    <property type="taxonomic scope" value="Bacteria"/>
</dbReference>
<dbReference type="STRING" id="880071.Fleli_2016"/>
<dbReference type="OrthoDB" id="9790326at2"/>
<feature type="transmembrane region" description="Helical" evidence="1">
    <location>
        <begin position="60"/>
        <end position="80"/>
    </location>
</feature>
<proteinExistence type="predicted"/>
<dbReference type="PATRIC" id="fig|880071.3.peg.2003"/>
<evidence type="ECO:0000256" key="1">
    <source>
        <dbReference type="SAM" id="Phobius"/>
    </source>
</evidence>
<keyword evidence="1" id="KW-1133">Transmembrane helix</keyword>
<dbReference type="Proteomes" id="UP000006054">
    <property type="component" value="Chromosome"/>
</dbReference>
<dbReference type="RefSeq" id="WP_014797849.1">
    <property type="nucleotide sequence ID" value="NC_018018.1"/>
</dbReference>
<gene>
    <name evidence="2" type="ordered locus">Fleli_2016</name>
</gene>
<organism evidence="2 3">
    <name type="scientific">Bernardetia litoralis (strain ATCC 23117 / DSM 6794 / NBRC 15988 / NCIMB 1366 / Fx l1 / Sio-4)</name>
    <name type="common">Flexibacter litoralis</name>
    <dbReference type="NCBI Taxonomy" id="880071"/>
    <lineage>
        <taxon>Bacteria</taxon>
        <taxon>Pseudomonadati</taxon>
        <taxon>Bacteroidota</taxon>
        <taxon>Cytophagia</taxon>
        <taxon>Cytophagales</taxon>
        <taxon>Bernardetiaceae</taxon>
        <taxon>Bernardetia</taxon>
    </lineage>
</organism>
<keyword evidence="1" id="KW-0812">Transmembrane</keyword>
<accession>I4AKB5</accession>
<reference evidence="3" key="1">
    <citation type="submission" date="2012-06" db="EMBL/GenBank/DDBJ databases">
        <title>The complete genome of Flexibacter litoralis DSM 6794.</title>
        <authorList>
            <person name="Lucas S."/>
            <person name="Copeland A."/>
            <person name="Lapidus A."/>
            <person name="Glavina del Rio T."/>
            <person name="Dalin E."/>
            <person name="Tice H."/>
            <person name="Bruce D."/>
            <person name="Goodwin L."/>
            <person name="Pitluck S."/>
            <person name="Peters L."/>
            <person name="Ovchinnikova G."/>
            <person name="Lu M."/>
            <person name="Kyrpides N."/>
            <person name="Mavromatis K."/>
            <person name="Ivanova N."/>
            <person name="Brettin T."/>
            <person name="Detter J.C."/>
            <person name="Han C."/>
            <person name="Larimer F."/>
            <person name="Land M."/>
            <person name="Hauser L."/>
            <person name="Markowitz V."/>
            <person name="Cheng J.-F."/>
            <person name="Hugenholtz P."/>
            <person name="Woyke T."/>
            <person name="Wu D."/>
            <person name="Spring S."/>
            <person name="Lang E."/>
            <person name="Kopitz M."/>
            <person name="Brambilla E."/>
            <person name="Klenk H.-P."/>
            <person name="Eisen J.A."/>
        </authorList>
    </citation>
    <scope>NUCLEOTIDE SEQUENCE [LARGE SCALE GENOMIC DNA]</scope>
    <source>
        <strain evidence="3">ATCC 23117 / DSM 6794 / NBRC 15988 / NCIMB 1366 / Sio-4</strain>
    </source>
</reference>
<feature type="transmembrane region" description="Helical" evidence="1">
    <location>
        <begin position="86"/>
        <end position="106"/>
    </location>
</feature>
<protein>
    <recommendedName>
        <fullName evidence="4">DUF983 domain-containing protein</fullName>
    </recommendedName>
</protein>
<evidence type="ECO:0000313" key="2">
    <source>
        <dbReference type="EMBL" id="AFM04400.1"/>
    </source>
</evidence>
<sequence>MEKERSKSQAILQCKCPRCRKGDIFEKAAFSINFAKTYRNCSVCNLKYERTMGFWWSAMYMSYAFTVAHLITVMVAINILTQERPALWVFFTAILGTFMFLVPVYFRYARTLVLYLLGGVKYSSNPEVWEEEGE</sequence>
<dbReference type="HOGENOM" id="CLU_133146_0_0_10"/>
<name>I4AKB5_BERLS</name>
<evidence type="ECO:0000313" key="3">
    <source>
        <dbReference type="Proteomes" id="UP000006054"/>
    </source>
</evidence>
<dbReference type="KEGG" id="fli:Fleli_2016"/>
<dbReference type="InterPro" id="IPR009325">
    <property type="entry name" value="DUF983"/>
</dbReference>
<dbReference type="AlphaFoldDB" id="I4AKB5"/>
<keyword evidence="1" id="KW-0472">Membrane</keyword>
<dbReference type="EMBL" id="CP003345">
    <property type="protein sequence ID" value="AFM04400.1"/>
    <property type="molecule type" value="Genomic_DNA"/>
</dbReference>
<keyword evidence="3" id="KW-1185">Reference proteome</keyword>